<feature type="domain" description="SURP motif" evidence="17">
    <location>
        <begin position="332"/>
        <end position="372"/>
    </location>
</feature>
<feature type="compositionally biased region" description="Basic residues" evidence="16">
    <location>
        <begin position="641"/>
        <end position="656"/>
    </location>
</feature>
<dbReference type="PROSITE" id="PS50128">
    <property type="entry name" value="SURP"/>
    <property type="match status" value="2"/>
</dbReference>
<dbReference type="PANTHER" id="PTHR13161">
    <property type="entry name" value="SPLICING FACTOR SUPPRESSOR OF WHITE APRICOT"/>
    <property type="match status" value="1"/>
</dbReference>
<keyword evidence="10" id="KW-0804">Transcription</keyword>
<keyword evidence="2" id="KW-0678">Repressor</keyword>
<name>Q3KR71_RAT</name>
<dbReference type="RefSeq" id="XP_063127369.1">
    <property type="nucleotide sequence ID" value="XM_063271299.1"/>
</dbReference>
<dbReference type="GO" id="GO:0006397">
    <property type="term" value="P:mRNA processing"/>
    <property type="evidence" value="ECO:0007669"/>
    <property type="project" value="UniProtKB-KW"/>
</dbReference>
<dbReference type="SMR" id="Q3KR71"/>
<reference evidence="20" key="2">
    <citation type="journal article" date="2012" name="Nat. Commun.">
        <title>Quantitative maps of protein phosphorylation sites across 14 different rat organs and tissues.</title>
        <authorList>
            <person name="Lundby A."/>
            <person name="Secher A."/>
            <person name="Lage K."/>
            <person name="Nordsborg N.B."/>
            <person name="Dmytriyev A."/>
            <person name="Lundby C."/>
            <person name="Olsen J.V."/>
        </authorList>
    </citation>
    <scope>IDENTIFICATION BY MASS SPECTROMETRY [LARGE SCALE ANALYSIS]</scope>
</reference>
<keyword evidence="11" id="KW-0508">mRNA splicing</keyword>
<feature type="region of interest" description="Disordered" evidence="16">
    <location>
        <begin position="143"/>
        <end position="172"/>
    </location>
</feature>
<keyword evidence="9" id="KW-0175">Coiled coil</keyword>
<feature type="compositionally biased region" description="Basic and acidic residues" evidence="16">
    <location>
        <begin position="489"/>
        <end position="525"/>
    </location>
</feature>
<evidence type="ECO:0000256" key="11">
    <source>
        <dbReference type="ARBA" id="ARBA00023187"/>
    </source>
</evidence>
<feature type="compositionally biased region" description="Low complexity" evidence="16">
    <location>
        <begin position="755"/>
        <end position="766"/>
    </location>
</feature>
<feature type="compositionally biased region" description="Low complexity" evidence="16">
    <location>
        <begin position="209"/>
        <end position="226"/>
    </location>
</feature>
<dbReference type="OrthoDB" id="5836667at2759"/>
<evidence type="ECO:0007829" key="20">
    <source>
        <dbReference type="PubMed" id="22673903"/>
    </source>
</evidence>
<evidence type="ECO:0000256" key="5">
    <source>
        <dbReference type="ARBA" id="ARBA00022737"/>
    </source>
</evidence>
<feature type="compositionally biased region" description="Low complexity" evidence="16">
    <location>
        <begin position="388"/>
        <end position="401"/>
    </location>
</feature>
<reference evidence="18" key="1">
    <citation type="journal article" date="2004" name="Genome Res.">
        <title>The status, quality, and expansion of the NIH full-length cDNA project: the Mammalian Gene Collection (MGC).</title>
        <authorList>
            <consortium name="The MGC Project Team"/>
            <person name="Gerhard D.S."/>
            <person name="Wagner L."/>
            <person name="Feingold E.A."/>
            <person name="Shenmen C.M."/>
            <person name="Grouse L.H."/>
            <person name="Schuler G."/>
            <person name="Klein S.L."/>
            <person name="Old S."/>
            <person name="Rasooly R."/>
            <person name="Good P."/>
            <person name="Guyer M."/>
            <person name="Peck A.M."/>
            <person name="Derge J.G."/>
            <person name="Lipman D."/>
            <person name="Collins F.S."/>
            <person name="Jang W."/>
            <person name="Sherry S."/>
            <person name="Feolo M."/>
            <person name="Misquitta L."/>
            <person name="Lee E."/>
            <person name="Rotmistrovsky K."/>
            <person name="Greenhut S.F."/>
            <person name="Schaefer C.F."/>
            <person name="Buetow K."/>
            <person name="Bonner T.I."/>
            <person name="Haussler D."/>
            <person name="Kent J."/>
            <person name="Kiekhaus M."/>
            <person name="Furey T."/>
            <person name="Brent M."/>
            <person name="Prange C."/>
            <person name="Schreiber K."/>
            <person name="Shapiro N."/>
            <person name="Bhat N.K."/>
            <person name="Hopkins R.F."/>
            <person name="Hsie F."/>
            <person name="Driscoll T."/>
            <person name="Soares M.B."/>
            <person name="Casavant T.L."/>
            <person name="Scheetz T.E."/>
            <person name="Brown-stein M.J."/>
            <person name="Usdin T.B."/>
            <person name="Toshiyuki S."/>
            <person name="Carninci P."/>
            <person name="Piao Y."/>
            <person name="Dudekula D.B."/>
            <person name="Ko M.S."/>
            <person name="Kawakami K."/>
            <person name="Suzuki Y."/>
            <person name="Sugano S."/>
            <person name="Gruber C.E."/>
            <person name="Smith M.R."/>
            <person name="Simmons B."/>
            <person name="Moore T."/>
            <person name="Waterman R."/>
            <person name="Johnson S.L."/>
            <person name="Ruan Y."/>
            <person name="Wei C.L."/>
            <person name="Mathavan S."/>
            <person name="Gunaratne P.H."/>
            <person name="Wu J."/>
            <person name="Garcia A.M."/>
            <person name="Hulyk S.W."/>
            <person name="Fuh E."/>
            <person name="Yuan Y."/>
            <person name="Sneed A."/>
            <person name="Kowis C."/>
            <person name="Hodgson A."/>
            <person name="Muzny D.M."/>
            <person name="McPherson J."/>
            <person name="Gibbs R.A."/>
            <person name="Fahey J."/>
            <person name="Helton E."/>
            <person name="Ketteman M."/>
            <person name="Madan A."/>
            <person name="Rodrigues S."/>
            <person name="Sanchez A."/>
            <person name="Whiting M."/>
            <person name="Madari A."/>
            <person name="Young A.C."/>
            <person name="Wetherby K.D."/>
            <person name="Granite S.J."/>
            <person name="Kwong P.N."/>
            <person name="Brinkley C.P."/>
            <person name="Pearson R.L."/>
            <person name="Bouffard G.G."/>
            <person name="Blakesly R.W."/>
            <person name="Green E.D."/>
            <person name="Dickson M.C."/>
            <person name="Rodriguez A.C."/>
            <person name="Grimwood J."/>
            <person name="Schmutz J."/>
            <person name="Myers R.M."/>
            <person name="Butterfield Y.S."/>
            <person name="Griffith M."/>
            <person name="Griffith O.L."/>
            <person name="Krzywinski M.I."/>
            <person name="Liao N."/>
            <person name="Morin R."/>
            <person name="Morrin R."/>
            <person name="Palmquist D."/>
            <person name="Petrescu A.S."/>
            <person name="Skalska U."/>
            <person name="Smailus D.E."/>
            <person name="Stott J.M."/>
            <person name="Schnerch A."/>
            <person name="Schein J.E."/>
            <person name="Jones S.J."/>
            <person name="Holt R.A."/>
            <person name="Baross A."/>
            <person name="Marra M.A."/>
            <person name="Clifton S."/>
            <person name="Makowski K.A."/>
            <person name="Bosak S."/>
            <person name="Malek J."/>
        </authorList>
    </citation>
    <scope>NUCLEOTIDE SEQUENCE [LARGE SCALE MRNA]</scope>
    <source>
        <tissue evidence="18">Placenta</tissue>
    </source>
</reference>
<dbReference type="Bgee" id="ENSRNOG00000000931">
    <property type="expression patterns" value="Expressed in cerebellum and 19 other cell types or tissues"/>
</dbReference>
<dbReference type="GO" id="GO:0008380">
    <property type="term" value="P:RNA splicing"/>
    <property type="evidence" value="ECO:0007669"/>
    <property type="project" value="UniProtKB-KW"/>
</dbReference>
<keyword evidence="5" id="KW-0677">Repeat</keyword>
<dbReference type="GO" id="GO:0005634">
    <property type="term" value="C:nucleus"/>
    <property type="evidence" value="ECO:0007669"/>
    <property type="project" value="UniProtKB-SubCell"/>
</dbReference>
<feature type="compositionally biased region" description="Pro residues" evidence="16">
    <location>
        <begin position="286"/>
        <end position="299"/>
    </location>
</feature>
<dbReference type="SUPFAM" id="SSF109905">
    <property type="entry name" value="Surp module (SWAP domain)"/>
    <property type="match status" value="2"/>
</dbReference>
<dbReference type="RGD" id="1305004">
    <property type="gene designation" value="Sfswap"/>
</dbReference>
<sequence>MKREEEYKRLSEALAEDGNYSAVGFTYGSDYYDPSEPTEEEEPSKQREKSEAENLEENEEPFIAPLGLSVPSDVELPPTAKMHAIIERTANFVCKQGAQFEIMLKAKQARNSQFDFLRFDHYLNPYYKFIQKAMKEGRYTVLAESKSEEKKKSGPTSDNEEEDDEEDGSYLHPSLFASKKSSRLEELMKPLKVVDPDHPLAALVRKAQADSSAPAPPTADGTPAQPSQVEYTADSTVAAMYYSYYMLPDGTYCLAPPPPGIDVATYYSTLPAGVTVSSSPGVTTTVPPPPGTTPPPPPTTAESSSGVTSTTTTTSALAPVAIIPPPPDIQPVIDKLAEYVARNGLKFETSVRAKNDQRFEFLQPWHQYNAYYEFKKQFFLQKEGGGSTQAASTAEEAPTETAVEESSEAGEDGAPEASFAPISFAIKAKENDLLPLEKNRVKLDDDSEEDEESRECQESTSSVANPSPAAAPPSAVVEEKKPQLTQEELEAKQAKQKLEDRLAAAAREKLAQASKESKEKQLQAERKRKAALFLQTLKNPLPDAEVGKLEESTFGVEETGVMPCPLLVGGRTLPMLEGKPPERPSSRCRDPPREEEREKKKKKHKKRSRTRSRSPKYHSSSKPRSRSHSKAKHSLPSAYRTVRRSRSRSRSPRRRAHSPERRREDRSVPTAYRMSGSPGVSRKRTRSRSPHEKKKKRRSRSRTKAKARSQSTSPSKQAAQRPSAHSAHSASISPVESRGSSQERSRGVSQEKDGQISSAIVSSVQSKITQDLMAKVRAMLAASKNLQTSAS</sequence>
<evidence type="ECO:0000256" key="9">
    <source>
        <dbReference type="ARBA" id="ARBA00023054"/>
    </source>
</evidence>
<evidence type="ECO:0000256" key="1">
    <source>
        <dbReference type="ARBA" id="ARBA00004123"/>
    </source>
</evidence>
<dbReference type="RefSeq" id="NP_001030096.1">
    <property type="nucleotide sequence ID" value="NM_001034924.1"/>
</dbReference>
<dbReference type="Pfam" id="PF01805">
    <property type="entry name" value="Surp"/>
    <property type="match status" value="2"/>
</dbReference>
<evidence type="ECO:0000313" key="19">
    <source>
        <dbReference type="RGD" id="1305004"/>
    </source>
</evidence>
<feature type="compositionally biased region" description="Low complexity" evidence="16">
    <location>
        <begin position="461"/>
        <end position="476"/>
    </location>
</feature>
<evidence type="ECO:0000256" key="16">
    <source>
        <dbReference type="SAM" id="MobiDB-lite"/>
    </source>
</evidence>
<feature type="region of interest" description="Disordered" evidence="16">
    <location>
        <begin position="560"/>
        <end position="767"/>
    </location>
</feature>
<dbReference type="GeneID" id="304431"/>
<feature type="compositionally biased region" description="Basic and acidic residues" evidence="16">
    <location>
        <begin position="43"/>
        <end position="52"/>
    </location>
</feature>
<proteinExistence type="evidence at protein level"/>
<keyword evidence="12" id="KW-0539">Nucleus</keyword>
<evidence type="ECO:0000256" key="3">
    <source>
        <dbReference type="ARBA" id="ARBA00022553"/>
    </source>
</evidence>
<dbReference type="InterPro" id="IPR040397">
    <property type="entry name" value="SWAP"/>
</dbReference>
<feature type="compositionally biased region" description="Basic and acidic residues" evidence="16">
    <location>
        <begin position="741"/>
        <end position="754"/>
    </location>
</feature>
<feature type="compositionally biased region" description="Low complexity" evidence="16">
    <location>
        <begin position="300"/>
        <end position="312"/>
    </location>
</feature>
<evidence type="ECO:0000256" key="8">
    <source>
        <dbReference type="ARBA" id="ARBA00023015"/>
    </source>
</evidence>
<evidence type="ECO:0000256" key="12">
    <source>
        <dbReference type="ARBA" id="ARBA00023242"/>
    </source>
</evidence>
<dbReference type="InterPro" id="IPR000061">
    <property type="entry name" value="Surp"/>
</dbReference>
<keyword evidence="4" id="KW-0507">mRNA processing</keyword>
<keyword evidence="7" id="KW-0007">Acetylation</keyword>
<dbReference type="PANTHER" id="PTHR13161:SF15">
    <property type="entry name" value="SPLICING FACTOR, SUPPRESSOR OF WHITE-APRICOT HOMOLOG"/>
    <property type="match status" value="1"/>
</dbReference>
<feature type="compositionally biased region" description="Basic and acidic residues" evidence="16">
    <location>
        <begin position="657"/>
        <end position="667"/>
    </location>
</feature>
<gene>
    <name evidence="19" type="primary">Sfswap</name>
    <name evidence="18" type="synonym">Sfrs8</name>
</gene>
<evidence type="ECO:0000259" key="17">
    <source>
        <dbReference type="PROSITE" id="PS50128"/>
    </source>
</evidence>
<dbReference type="SMART" id="SM00648">
    <property type="entry name" value="SWAP"/>
    <property type="match status" value="2"/>
</dbReference>
<dbReference type="GO" id="GO:0003723">
    <property type="term" value="F:RNA binding"/>
    <property type="evidence" value="ECO:0007669"/>
    <property type="project" value="UniProtKB-KW"/>
</dbReference>
<feature type="compositionally biased region" description="Low complexity" evidence="16">
    <location>
        <begin position="717"/>
        <end position="740"/>
    </location>
</feature>
<feature type="region of interest" description="Disordered" evidence="16">
    <location>
        <begin position="27"/>
        <end position="58"/>
    </location>
</feature>
<accession>Q3KR71</accession>
<dbReference type="InterPro" id="IPR035967">
    <property type="entry name" value="SWAP/Surp_sf"/>
</dbReference>
<evidence type="ECO:0000313" key="18">
    <source>
        <dbReference type="EMBL" id="AAI05869.1"/>
    </source>
</evidence>
<keyword evidence="8" id="KW-0805">Transcription regulation</keyword>
<feature type="compositionally biased region" description="Basic residues" evidence="16">
    <location>
        <begin position="681"/>
        <end position="707"/>
    </location>
</feature>
<comment type="subcellular location">
    <subcellularLocation>
        <location evidence="1">Nucleus</location>
    </subcellularLocation>
</comment>
<evidence type="ECO:0000256" key="14">
    <source>
        <dbReference type="ARBA" id="ARBA00078360"/>
    </source>
</evidence>
<feature type="compositionally biased region" description="Basic and acidic residues" evidence="16">
    <location>
        <begin position="579"/>
        <end position="598"/>
    </location>
</feature>
<dbReference type="AlphaFoldDB" id="Q3KR71"/>
<feature type="compositionally biased region" description="Acidic residues" evidence="16">
    <location>
        <begin position="402"/>
        <end position="414"/>
    </location>
</feature>
<evidence type="ECO:0000256" key="10">
    <source>
        <dbReference type="ARBA" id="ARBA00023163"/>
    </source>
</evidence>
<feature type="region of interest" description="Disordered" evidence="16">
    <location>
        <begin position="206"/>
        <end position="229"/>
    </location>
</feature>
<feature type="region of interest" description="Disordered" evidence="16">
    <location>
        <begin position="386"/>
        <end position="415"/>
    </location>
</feature>
<evidence type="ECO:0000256" key="4">
    <source>
        <dbReference type="ARBA" id="ARBA00022664"/>
    </source>
</evidence>
<evidence type="ECO:0000256" key="13">
    <source>
        <dbReference type="ARBA" id="ARBA00068355"/>
    </source>
</evidence>
<keyword evidence="6" id="KW-0694">RNA-binding</keyword>
<dbReference type="EMBL" id="BC105868">
    <property type="protein sequence ID" value="AAI05869.1"/>
    <property type="molecule type" value="mRNA"/>
</dbReference>
<dbReference type="CTD" id="6433"/>
<evidence type="ECO:0000256" key="7">
    <source>
        <dbReference type="ARBA" id="ARBA00022990"/>
    </source>
</evidence>
<dbReference type="FunFam" id="1.10.10.790:FF:000003">
    <property type="entry name" value="Splicing factor, suppressor of white-apricot homolog"/>
    <property type="match status" value="1"/>
</dbReference>
<evidence type="ECO:0000256" key="6">
    <source>
        <dbReference type="ARBA" id="ARBA00022884"/>
    </source>
</evidence>
<feature type="region of interest" description="Disordered" evidence="16">
    <location>
        <begin position="277"/>
        <end position="312"/>
    </location>
</feature>
<keyword evidence="3" id="KW-0597">Phosphoprotein</keyword>
<dbReference type="ExpressionAtlas" id="Q3KR71">
    <property type="expression patterns" value="baseline and differential"/>
</dbReference>
<evidence type="ECO:0000256" key="15">
    <source>
        <dbReference type="ARBA" id="ARBA00079562"/>
    </source>
</evidence>
<dbReference type="FunFam" id="1.10.10.790:FF:000014">
    <property type="entry name" value="Splicing factor SWAP"/>
    <property type="match status" value="1"/>
</dbReference>
<evidence type="ECO:0000256" key="2">
    <source>
        <dbReference type="ARBA" id="ARBA00022491"/>
    </source>
</evidence>
<feature type="region of interest" description="Disordered" evidence="16">
    <location>
        <begin position="438"/>
        <end position="526"/>
    </location>
</feature>
<organism evidence="18">
    <name type="scientific">Rattus norvegicus</name>
    <name type="common">Rat</name>
    <dbReference type="NCBI Taxonomy" id="10116"/>
    <lineage>
        <taxon>Eukaryota</taxon>
        <taxon>Metazoa</taxon>
        <taxon>Chordata</taxon>
        <taxon>Craniata</taxon>
        <taxon>Vertebrata</taxon>
        <taxon>Euteleostomi</taxon>
        <taxon>Mammalia</taxon>
        <taxon>Eutheria</taxon>
        <taxon>Euarchontoglires</taxon>
        <taxon>Glires</taxon>
        <taxon>Rodentia</taxon>
        <taxon>Myomorpha</taxon>
        <taxon>Muroidea</taxon>
        <taxon>Muridae</taxon>
        <taxon>Murinae</taxon>
        <taxon>Rattus</taxon>
    </lineage>
</organism>
<protein>
    <recommendedName>
        <fullName evidence="13">Splicing factor, suppressor of white-apricot homolog</fullName>
    </recommendedName>
    <alternativeName>
        <fullName evidence="15">Splicing factor, arginine/serine-rich 8</fullName>
    </alternativeName>
    <alternativeName>
        <fullName evidence="14">Suppressor of white apricot protein homolog</fullName>
    </alternativeName>
</protein>
<dbReference type="Gene3D" id="1.10.10.790">
    <property type="entry name" value="Surp module"/>
    <property type="match status" value="2"/>
</dbReference>
<feature type="domain" description="SURP motif" evidence="17">
    <location>
        <begin position="85"/>
        <end position="127"/>
    </location>
</feature>
<feature type="compositionally biased region" description="Basic residues" evidence="16">
    <location>
        <begin position="599"/>
        <end position="633"/>
    </location>
</feature>
<feature type="compositionally biased region" description="Acidic residues" evidence="16">
    <location>
        <begin position="158"/>
        <end position="168"/>
    </location>
</feature>